<feature type="transmembrane region" description="Helical" evidence="5">
    <location>
        <begin position="174"/>
        <end position="196"/>
    </location>
</feature>
<dbReference type="EMBL" id="SRHU01000024">
    <property type="protein sequence ID" value="TFZ40536.1"/>
    <property type="molecule type" value="Genomic_DNA"/>
</dbReference>
<evidence type="ECO:0000256" key="1">
    <source>
        <dbReference type="ARBA" id="ARBA00004141"/>
    </source>
</evidence>
<keyword evidence="4 5" id="KW-0472">Membrane</keyword>
<keyword evidence="3 5" id="KW-1133">Transmembrane helix</keyword>
<evidence type="ECO:0000256" key="3">
    <source>
        <dbReference type="ARBA" id="ARBA00022989"/>
    </source>
</evidence>
<name>A0AAJ5JL33_9ENTE</name>
<dbReference type="RefSeq" id="WP_135254741.1">
    <property type="nucleotide sequence ID" value="NZ_CP038865.1"/>
</dbReference>
<evidence type="ECO:0000259" key="6">
    <source>
        <dbReference type="Pfam" id="PF04892"/>
    </source>
</evidence>
<dbReference type="PANTHER" id="PTHR36834:SF1">
    <property type="entry name" value="INTEGRAL MEMBRANE PROTEIN"/>
    <property type="match status" value="1"/>
</dbReference>
<dbReference type="Proteomes" id="UP000296883">
    <property type="component" value="Chromosome"/>
</dbReference>
<feature type="transmembrane region" description="Helical" evidence="5">
    <location>
        <begin position="43"/>
        <end position="63"/>
    </location>
</feature>
<reference evidence="9 11" key="1">
    <citation type="submission" date="2019-03" db="EMBL/GenBank/DDBJ databases">
        <title>Vagococcus sp. was isolated fron gut of Carduelis flavirostris.</title>
        <authorList>
            <person name="Ge Y."/>
        </authorList>
    </citation>
    <scope>NUCLEOTIDE SEQUENCE [LARGE SCALE GENOMIC DNA]</scope>
    <source>
        <strain evidence="9 11">CF-210</strain>
    </source>
</reference>
<evidence type="ECO:0000313" key="8">
    <source>
        <dbReference type="EMBL" id="QCA28657.1"/>
    </source>
</evidence>
<reference evidence="8 10" key="2">
    <citation type="journal article" date="2020" name="Int. J. Syst. Evol. Microbiol.">
        <title>Vagococcus xieshaowenii sp. nov., isolated from snow finch (Montifringilla taczanowskii) cloacal content.</title>
        <authorList>
            <person name="Ge Y."/>
            <person name="Yang J."/>
            <person name="Lai X.H."/>
            <person name="Zhang G."/>
            <person name="Jin D."/>
            <person name="Lu S."/>
            <person name="Wang B."/>
            <person name="Huang Y."/>
            <person name="Huang Y."/>
            <person name="Ren Z."/>
            <person name="Zhang X."/>
            <person name="Xu J."/>
        </authorList>
    </citation>
    <scope>NUCLEOTIDE SEQUENCE [LARGE SCALE GENOMIC DNA]</scope>
    <source>
        <strain evidence="8">Personal::cf-49</strain>
        <strain evidence="10">personal::cf-49</strain>
    </source>
</reference>
<evidence type="ECO:0000313" key="10">
    <source>
        <dbReference type="Proteomes" id="UP000296883"/>
    </source>
</evidence>
<feature type="transmembrane region" description="Helical" evidence="5">
    <location>
        <begin position="110"/>
        <end position="128"/>
    </location>
</feature>
<dbReference type="PIRSF" id="PIRSF031578">
    <property type="entry name" value="Uncharacterised_Vanz_RDD-cont"/>
    <property type="match status" value="1"/>
</dbReference>
<sequence>MGSYLEPIKMAILAFPIIAIVLSLPIFLFQYYRNGTFLRWNALVIYSFILYMITAYFLVILPLPDRDEVAKLTIPRYNIKPFQVVMEFIKHTSLDIKNPSTYLPALKESVVIQPVFNIFLTIPFGTYMRYIFKKSLKTTVLLSFCFSLFFELTQLTGLYGYYPRSYRLFDVDDLFLNTLGGIIGYYLTPLISRLFPRHDTLQNKIKTNAKKVTYVKRTVTFITDWILFSVLLSIVEMLFFKGHSSYFSGILVFILYYYIVPAYIFDGQTIAKKITWIKMVNEDGSRITRRSLMIRQALFGVNCYIIIILLGNALEATGTVPDEQLDIALYTVFIIAGYALIFILHILYNIVIKDNELAYEEFAKTTQISIK</sequence>
<accession>A0AAJ5JL33</accession>
<evidence type="ECO:0000256" key="5">
    <source>
        <dbReference type="SAM" id="Phobius"/>
    </source>
</evidence>
<keyword evidence="10" id="KW-1185">Reference proteome</keyword>
<keyword evidence="2 5" id="KW-0812">Transmembrane</keyword>
<dbReference type="Pfam" id="PF04892">
    <property type="entry name" value="VanZ"/>
    <property type="match status" value="1"/>
</dbReference>
<feature type="domain" description="VanZ-like" evidence="6">
    <location>
        <begin position="48"/>
        <end position="191"/>
    </location>
</feature>
<evidence type="ECO:0000256" key="2">
    <source>
        <dbReference type="ARBA" id="ARBA00022692"/>
    </source>
</evidence>
<comment type="subcellular location">
    <subcellularLocation>
        <location evidence="1">Membrane</location>
        <topology evidence="1">Multi-pass membrane protein</topology>
    </subcellularLocation>
</comment>
<evidence type="ECO:0000256" key="4">
    <source>
        <dbReference type="ARBA" id="ARBA00023136"/>
    </source>
</evidence>
<feature type="transmembrane region" description="Helical" evidence="5">
    <location>
        <begin position="140"/>
        <end position="162"/>
    </location>
</feature>
<dbReference type="InterPro" id="IPR053150">
    <property type="entry name" value="Teicoplanin_resist-assoc"/>
</dbReference>
<dbReference type="InterPro" id="IPR021192">
    <property type="entry name" value="UCP031578_Vanz/RDD"/>
</dbReference>
<feature type="transmembrane region" description="Helical" evidence="5">
    <location>
        <begin position="297"/>
        <end position="315"/>
    </location>
</feature>
<feature type="transmembrane region" description="Helical" evidence="5">
    <location>
        <begin position="217"/>
        <end position="240"/>
    </location>
</feature>
<dbReference type="Pfam" id="PF06271">
    <property type="entry name" value="RDD"/>
    <property type="match status" value="1"/>
</dbReference>
<evidence type="ECO:0000313" key="9">
    <source>
        <dbReference type="EMBL" id="TFZ40536.1"/>
    </source>
</evidence>
<feature type="transmembrane region" description="Helical" evidence="5">
    <location>
        <begin position="246"/>
        <end position="265"/>
    </location>
</feature>
<dbReference type="InterPro" id="IPR010432">
    <property type="entry name" value="RDD"/>
</dbReference>
<dbReference type="PANTHER" id="PTHR36834">
    <property type="entry name" value="MEMBRANE PROTEIN-RELATED"/>
    <property type="match status" value="1"/>
</dbReference>
<dbReference type="InterPro" id="IPR006976">
    <property type="entry name" value="VanZ-like"/>
</dbReference>
<dbReference type="EMBL" id="CP038865">
    <property type="protein sequence ID" value="QCA28657.1"/>
    <property type="molecule type" value="Genomic_DNA"/>
</dbReference>
<feature type="transmembrane region" description="Helical" evidence="5">
    <location>
        <begin position="12"/>
        <end position="31"/>
    </location>
</feature>
<feature type="domain" description="RDD" evidence="7">
    <location>
        <begin position="215"/>
        <end position="341"/>
    </location>
</feature>
<dbReference type="GO" id="GO:0016020">
    <property type="term" value="C:membrane"/>
    <property type="evidence" value="ECO:0007669"/>
    <property type="project" value="UniProtKB-SubCell"/>
</dbReference>
<protein>
    <submittedName>
        <fullName evidence="9">VanZ family protein</fullName>
    </submittedName>
</protein>
<organism evidence="9 11">
    <name type="scientific">Vagococcus xieshaowenii</name>
    <dbReference type="NCBI Taxonomy" id="2562451"/>
    <lineage>
        <taxon>Bacteria</taxon>
        <taxon>Bacillati</taxon>
        <taxon>Bacillota</taxon>
        <taxon>Bacilli</taxon>
        <taxon>Lactobacillales</taxon>
        <taxon>Enterococcaceae</taxon>
        <taxon>Vagococcus</taxon>
    </lineage>
</organism>
<dbReference type="AlphaFoldDB" id="A0AAJ5JL33"/>
<evidence type="ECO:0000313" key="11">
    <source>
        <dbReference type="Proteomes" id="UP000297725"/>
    </source>
</evidence>
<gene>
    <name evidence="9" type="ORF">E4031_07040</name>
    <name evidence="8" type="ORF">E4Z98_04735</name>
</gene>
<dbReference type="Proteomes" id="UP000297725">
    <property type="component" value="Unassembled WGS sequence"/>
</dbReference>
<evidence type="ECO:0000259" key="7">
    <source>
        <dbReference type="Pfam" id="PF06271"/>
    </source>
</evidence>
<feature type="transmembrane region" description="Helical" evidence="5">
    <location>
        <begin position="327"/>
        <end position="348"/>
    </location>
</feature>
<proteinExistence type="predicted"/>